<organism evidence="1 2">
    <name type="scientific">Paramagnetospirillum magneticum (strain ATCC 700264 / AMB-1)</name>
    <name type="common">Magnetospirillum magneticum</name>
    <dbReference type="NCBI Taxonomy" id="342108"/>
    <lineage>
        <taxon>Bacteria</taxon>
        <taxon>Pseudomonadati</taxon>
        <taxon>Pseudomonadota</taxon>
        <taxon>Alphaproteobacteria</taxon>
        <taxon>Rhodospirillales</taxon>
        <taxon>Magnetospirillaceae</taxon>
        <taxon>Paramagnetospirillum</taxon>
    </lineage>
</organism>
<proteinExistence type="predicted"/>
<dbReference type="SUPFAM" id="SSF46785">
    <property type="entry name" value="Winged helix' DNA-binding domain"/>
    <property type="match status" value="1"/>
</dbReference>
<dbReference type="KEGG" id="mag:amb0047"/>
<dbReference type="STRING" id="342108.amb0047"/>
<dbReference type="Pfam" id="PF13412">
    <property type="entry name" value="HTH_24"/>
    <property type="match status" value="1"/>
</dbReference>
<dbReference type="InterPro" id="IPR036388">
    <property type="entry name" value="WH-like_DNA-bd_sf"/>
</dbReference>
<dbReference type="Proteomes" id="UP000007058">
    <property type="component" value="Chromosome"/>
</dbReference>
<dbReference type="AlphaFoldDB" id="Q2WBC4"/>
<protein>
    <submittedName>
        <fullName evidence="1">Uncharacterized protein</fullName>
    </submittedName>
</protein>
<dbReference type="RefSeq" id="WP_011382494.1">
    <property type="nucleotide sequence ID" value="NC_007626.1"/>
</dbReference>
<gene>
    <name evidence="1" type="ordered locus">amb0047</name>
</gene>
<keyword evidence="2" id="KW-1185">Reference proteome</keyword>
<dbReference type="HOGENOM" id="CLU_098264_0_0_5"/>
<evidence type="ECO:0000313" key="1">
    <source>
        <dbReference type="EMBL" id="BAE48851.1"/>
    </source>
</evidence>
<evidence type="ECO:0000313" key="2">
    <source>
        <dbReference type="Proteomes" id="UP000007058"/>
    </source>
</evidence>
<dbReference type="Gene3D" id="1.10.10.10">
    <property type="entry name" value="Winged helix-like DNA-binding domain superfamily/Winged helix DNA-binding domain"/>
    <property type="match status" value="1"/>
</dbReference>
<reference evidence="1 2" key="1">
    <citation type="journal article" date="2005" name="DNA Res.">
        <title>Complete genome sequence of the facultative anaerobic magnetotactic bacterium Magnetospirillum sp. strain AMB-1.</title>
        <authorList>
            <person name="Matsunaga T."/>
            <person name="Okamura Y."/>
            <person name="Fukuda Y."/>
            <person name="Wahyudi A.T."/>
            <person name="Murase Y."/>
            <person name="Takeyama H."/>
        </authorList>
    </citation>
    <scope>NUCLEOTIDE SEQUENCE [LARGE SCALE GENOMIC DNA]</scope>
    <source>
        <strain evidence="2">ATCC 700264 / AMB-1</strain>
    </source>
</reference>
<dbReference type="InterPro" id="IPR036390">
    <property type="entry name" value="WH_DNA-bd_sf"/>
</dbReference>
<sequence>MPPNEQQIILDLLSEVHRDSRATQREIATNMGIALGLANGYLKRCVKKGLIKVSQAPPNRYLYYLTPAGFSEKARLTGDYLAQSFDFFRNARSQCRQVLDDAAARGWRRVVLVGASELAEIMALCATGTDIELVGVVDPAAQGDAPLAGLPVLPSLAAASRVDGIVITALQGAQAVYDSYAAELGHQRLAAPALLGLSTPENGGR</sequence>
<name>Q2WBC4_PARM1</name>
<dbReference type="OrthoDB" id="8537236at2"/>
<accession>Q2WBC4</accession>
<dbReference type="EMBL" id="AP007255">
    <property type="protein sequence ID" value="BAE48851.1"/>
    <property type="molecule type" value="Genomic_DNA"/>
</dbReference>